<comment type="caution">
    <text evidence="2">The sequence shown here is derived from an EMBL/GenBank/DDBJ whole genome shotgun (WGS) entry which is preliminary data.</text>
</comment>
<dbReference type="InterPro" id="IPR001155">
    <property type="entry name" value="OxRdtase_FMN_N"/>
</dbReference>
<sequence>MTETSSQPHHAALFQPIDLGAIHAPNRILMAPLTRGRAGRDGVPTPIMATYYRQRASAGLIISEATGISREGLGWPYAPGLWTDAQVEAWKPVTEAVHEAGGRIVAQLWHMGRVSHPDLNDGQPPVSASATRVPGHVHTFEGRKDAVEARPLRLDEMPRLLDDYARAAENARKAGFDGVQLHAANGYLIDQFLRDSANLRTDEYGGSPENRVRLLREVMERLISVWGAERVGVRLSPNGDSQGVDDSNPEAVFGLAAQVLETLKPAFVELRQPGPNGTFGATDVPQQDGLIRKIYTGPLVLNSDYTPQSAASDIASGRADAISFGRPFISNPDLPARIAKDAPLAPNRNVPESWYFPVPEGYADYPTLAEETV</sequence>
<dbReference type="Gene3D" id="3.20.20.70">
    <property type="entry name" value="Aldolase class I"/>
    <property type="match status" value="1"/>
</dbReference>
<dbReference type="Proteomes" id="UP001184150">
    <property type="component" value="Unassembled WGS sequence"/>
</dbReference>
<dbReference type="PANTHER" id="PTHR22893:SF98">
    <property type="entry name" value="OXIDOREDUCTASE"/>
    <property type="match status" value="1"/>
</dbReference>
<feature type="domain" description="NADH:flavin oxidoreductase/NADH oxidase N-terminal" evidence="1">
    <location>
        <begin position="13"/>
        <end position="343"/>
    </location>
</feature>
<proteinExistence type="predicted"/>
<dbReference type="EMBL" id="JAVDRD010000003">
    <property type="protein sequence ID" value="MDR6510840.1"/>
    <property type="molecule type" value="Genomic_DNA"/>
</dbReference>
<protein>
    <submittedName>
        <fullName evidence="2">2,4-dienoyl-CoA reductase-like NADH-dependent reductase (Old Yellow Enzyme family)</fullName>
    </submittedName>
</protein>
<evidence type="ECO:0000313" key="2">
    <source>
        <dbReference type="EMBL" id="MDR6510840.1"/>
    </source>
</evidence>
<dbReference type="PANTHER" id="PTHR22893">
    <property type="entry name" value="NADH OXIDOREDUCTASE-RELATED"/>
    <property type="match status" value="1"/>
</dbReference>
<dbReference type="CDD" id="cd02933">
    <property type="entry name" value="OYE_like_FMN"/>
    <property type="match status" value="1"/>
</dbReference>
<organism evidence="2 3">
    <name type="scientific">Novosphingobium capsulatum</name>
    <dbReference type="NCBI Taxonomy" id="13688"/>
    <lineage>
        <taxon>Bacteria</taxon>
        <taxon>Pseudomonadati</taxon>
        <taxon>Pseudomonadota</taxon>
        <taxon>Alphaproteobacteria</taxon>
        <taxon>Sphingomonadales</taxon>
        <taxon>Sphingomonadaceae</taxon>
        <taxon>Novosphingobium</taxon>
    </lineage>
</organism>
<dbReference type="Pfam" id="PF00724">
    <property type="entry name" value="Oxidored_FMN"/>
    <property type="match status" value="1"/>
</dbReference>
<accession>A0ABU1MKG6</accession>
<dbReference type="SUPFAM" id="SSF51395">
    <property type="entry name" value="FMN-linked oxidoreductases"/>
    <property type="match status" value="1"/>
</dbReference>
<dbReference type="InterPro" id="IPR013785">
    <property type="entry name" value="Aldolase_TIM"/>
</dbReference>
<evidence type="ECO:0000313" key="3">
    <source>
        <dbReference type="Proteomes" id="UP001184150"/>
    </source>
</evidence>
<reference evidence="2 3" key="1">
    <citation type="submission" date="2023-07" db="EMBL/GenBank/DDBJ databases">
        <title>Sorghum-associated microbial communities from plants grown in Nebraska, USA.</title>
        <authorList>
            <person name="Schachtman D."/>
        </authorList>
    </citation>
    <scope>NUCLEOTIDE SEQUENCE [LARGE SCALE GENOMIC DNA]</scope>
    <source>
        <strain evidence="2 3">DS1027</strain>
    </source>
</reference>
<name>A0ABU1MKG6_9SPHN</name>
<keyword evidence="3" id="KW-1185">Reference proteome</keyword>
<evidence type="ECO:0000259" key="1">
    <source>
        <dbReference type="Pfam" id="PF00724"/>
    </source>
</evidence>
<dbReference type="RefSeq" id="WP_309804894.1">
    <property type="nucleotide sequence ID" value="NZ_JAVDRD010000003.1"/>
</dbReference>
<dbReference type="InterPro" id="IPR045247">
    <property type="entry name" value="Oye-like"/>
</dbReference>
<gene>
    <name evidence="2" type="ORF">J2792_001706</name>
</gene>